<dbReference type="PANTHER" id="PTHR45916:SF1">
    <property type="entry name" value="STRUCTURAL MAINTENANCE OF CHROMOSOMES PROTEIN 5"/>
    <property type="match status" value="1"/>
</dbReference>
<feature type="region of interest" description="Disordered" evidence="5">
    <location>
        <begin position="1011"/>
        <end position="1032"/>
    </location>
</feature>
<dbReference type="EMBL" id="AZGZ01000016">
    <property type="protein sequence ID" value="KZZ90618.1"/>
    <property type="molecule type" value="Genomic_DNA"/>
</dbReference>
<organism evidence="7 8">
    <name type="scientific">Ascosphaera apis ARSEF 7405</name>
    <dbReference type="NCBI Taxonomy" id="392613"/>
    <lineage>
        <taxon>Eukaryota</taxon>
        <taxon>Fungi</taxon>
        <taxon>Dikarya</taxon>
        <taxon>Ascomycota</taxon>
        <taxon>Pezizomycotina</taxon>
        <taxon>Eurotiomycetes</taxon>
        <taxon>Eurotiomycetidae</taxon>
        <taxon>Onygenales</taxon>
        <taxon>Ascosphaeraceae</taxon>
        <taxon>Ascosphaera</taxon>
    </lineage>
</organism>
<proteinExistence type="inferred from homology"/>
<feature type="coiled-coil region" evidence="4">
    <location>
        <begin position="842"/>
        <end position="890"/>
    </location>
</feature>
<dbReference type="GO" id="GO:0003697">
    <property type="term" value="F:single-stranded DNA binding"/>
    <property type="evidence" value="ECO:0007669"/>
    <property type="project" value="TreeGrafter"/>
</dbReference>
<reference evidence="7 8" key="1">
    <citation type="journal article" date="2016" name="Genome Biol. Evol.">
        <title>Divergent and convergent evolution of fungal pathogenicity.</title>
        <authorList>
            <person name="Shang Y."/>
            <person name="Xiao G."/>
            <person name="Zheng P."/>
            <person name="Cen K."/>
            <person name="Zhan S."/>
            <person name="Wang C."/>
        </authorList>
    </citation>
    <scope>NUCLEOTIDE SEQUENCE [LARGE SCALE GENOMIC DNA]</scope>
    <source>
        <strain evidence="7 8">ARSEF 7405</strain>
    </source>
</reference>
<evidence type="ECO:0000256" key="5">
    <source>
        <dbReference type="SAM" id="MobiDB-lite"/>
    </source>
</evidence>
<keyword evidence="8" id="KW-1185">Reference proteome</keyword>
<dbReference type="Gene3D" id="3.40.50.300">
    <property type="entry name" value="P-loop containing nucleotide triphosphate hydrolases"/>
    <property type="match status" value="2"/>
</dbReference>
<feature type="coiled-coil region" evidence="4">
    <location>
        <begin position="706"/>
        <end position="733"/>
    </location>
</feature>
<sequence length="1178" mass="134041">MSSSNRRRRVEDSSDESDDSSHDSKRVKVEDRDASVELGGDEPPSASDSELQSATERNDSEDDSDDNDDDEDGTPQPNRVVPVPARKSKSDIPHSPGAIVRVKLINFVTYSSAEFHPGPLLNMIIGPNGTGKSTFVCAVCLGLGWGPQVLGRAKDVADFVKHGCRQATIEIELQGRPGKRNPVVTRIIKREGSKSVFQINHQTVPQKKVLELARSYSIQIDNLCQFLPQDKVAEFAAMTPVELLKSTQRAAAPPQMLEWHENLVALRKEQLQALENHAERKELLASLERRHEMQREDVERMRQREEIKRRIRTLETYRPFVEYKDVSKRTVAAKKTFEDAKKEEEELKEQVQPLLASANEKKAYCDEIERAVKERREAVSSAEAAALAAKKASKDLEAKIEQLDEAHKNERKRNEAIQAEKQKYIQAINRIKRQLEEEPPEFNAAAFNEQLRDITRQIRELEDKHRECVTQHEAANQDYQRKSRQISSLEHRYTNLESQAGRQEEKLHKLSEDTYNAYQWIRNHQNEFQNPVFGPPIVECSLRDLRYADVMESSLGRTDLMAFTVQSQSDFRTMQRAFAQNRWQDITIRTCTLSLNNLRSPVSDDELRQLGFDCWLRDLVSGPEPVLAMLCSESGLSSTPVTLREMSDTEYKTMESHPRISSWVSGSNIYSVTRRREYGPGATSTRVKPVGRARWWTNQPVDSGAKIELERSINQAREELTVIERTLEDVNQKKRHFASEISQLHTKERTVRNEKEAQQKSAMAFRGLPEKKANFEAKLQTAEESSRKIKRMAQKIRNDQDKCGLELAEASIKLADTISQLTKAVGECIEADIKLVEGRCDLEALKERNRDITDRLTDMRRVAEQSQAEFAQLNRERRAIKAQVEDLQRRIANTPEEEALREIAAEVQEYTPAQLESAIDSEKARLDLIFEGNADIVREFEARAIRIDRLKSQIEEETTTLAEVDKAISDIRSQWEPQLDALVAQISSAFSDSFARIGCAGQVSVNKAEDAEDEYPSVAQQRNALSREDHGSGSDFDRWSIQIMVKFRASEPLCILDAHRQSGGERAVSTIFYLMALQSISKSPFRVVDEINQGMDPRNERMVHERMVDIACDEAEDTGRQYFLITPKLLTNLAYRDGMQVSCVLSGEYMPSEHEKLSASTCLANMNTFLQKTGLSIG</sequence>
<feature type="compositionally biased region" description="Polar residues" evidence="5">
    <location>
        <begin position="46"/>
        <end position="55"/>
    </location>
</feature>
<evidence type="ECO:0000256" key="3">
    <source>
        <dbReference type="ARBA" id="ARBA00023054"/>
    </source>
</evidence>
<protein>
    <recommendedName>
        <fullName evidence="2">Structural maintenance of chromosomes protein 5</fullName>
    </recommendedName>
</protein>
<dbReference type="VEuPathDB" id="FungiDB:AAP_03713"/>
<dbReference type="GO" id="GO:0000724">
    <property type="term" value="P:double-strand break repair via homologous recombination"/>
    <property type="evidence" value="ECO:0007669"/>
    <property type="project" value="TreeGrafter"/>
</dbReference>
<gene>
    <name evidence="7" type="ORF">AAP_03713</name>
</gene>
<evidence type="ECO:0000313" key="7">
    <source>
        <dbReference type="EMBL" id="KZZ90618.1"/>
    </source>
</evidence>
<feature type="domain" description="RecF/RecN/SMC N-terminal" evidence="6">
    <location>
        <begin position="99"/>
        <end position="1107"/>
    </location>
</feature>
<comment type="similarity">
    <text evidence="1">Belongs to the SMC family. SMC5 subfamily.</text>
</comment>
<dbReference type="SUPFAM" id="SSF52540">
    <property type="entry name" value="P-loop containing nucleoside triphosphate hydrolases"/>
    <property type="match status" value="1"/>
</dbReference>
<evidence type="ECO:0000259" key="6">
    <source>
        <dbReference type="Pfam" id="PF02463"/>
    </source>
</evidence>
<accession>A0A167XY58</accession>
<feature type="coiled-coil region" evidence="4">
    <location>
        <begin position="772"/>
        <end position="802"/>
    </location>
</feature>
<feature type="compositionally biased region" description="Basic and acidic residues" evidence="5">
    <location>
        <begin position="19"/>
        <end position="35"/>
    </location>
</feature>
<dbReference type="GO" id="GO:0030915">
    <property type="term" value="C:Smc5-Smc6 complex"/>
    <property type="evidence" value="ECO:0007669"/>
    <property type="project" value="TreeGrafter"/>
</dbReference>
<dbReference type="AlphaFoldDB" id="A0A167XY58"/>
<dbReference type="InterPro" id="IPR027417">
    <property type="entry name" value="P-loop_NTPase"/>
</dbReference>
<dbReference type="Pfam" id="PF02463">
    <property type="entry name" value="SMC_N"/>
    <property type="match status" value="1"/>
</dbReference>
<evidence type="ECO:0000256" key="2">
    <source>
        <dbReference type="ARBA" id="ARBA00018687"/>
    </source>
</evidence>
<feature type="region of interest" description="Disordered" evidence="5">
    <location>
        <begin position="1"/>
        <end position="94"/>
    </location>
</feature>
<dbReference type="InterPro" id="IPR003395">
    <property type="entry name" value="RecF/RecN/SMC_N"/>
</dbReference>
<dbReference type="OrthoDB" id="4205041at2759"/>
<feature type="compositionally biased region" description="Acidic residues" evidence="5">
    <location>
        <begin position="59"/>
        <end position="73"/>
    </location>
</feature>
<dbReference type="Proteomes" id="UP000242877">
    <property type="component" value="Unassembled WGS sequence"/>
</dbReference>
<feature type="coiled-coil region" evidence="4">
    <location>
        <begin position="330"/>
        <end position="513"/>
    </location>
</feature>
<evidence type="ECO:0000313" key="8">
    <source>
        <dbReference type="Proteomes" id="UP000242877"/>
    </source>
</evidence>
<evidence type="ECO:0000256" key="1">
    <source>
        <dbReference type="ARBA" id="ARBA00010171"/>
    </source>
</evidence>
<dbReference type="PANTHER" id="PTHR45916">
    <property type="entry name" value="STRUCTURAL MAINTENANCE OF CHROMOSOMES PROTEIN 5"/>
    <property type="match status" value="1"/>
</dbReference>
<name>A0A167XY58_9EURO</name>
<comment type="caution">
    <text evidence="7">The sequence shown here is derived from an EMBL/GenBank/DDBJ whole genome shotgun (WGS) entry which is preliminary data.</text>
</comment>
<keyword evidence="3 4" id="KW-0175">Coiled coil</keyword>
<evidence type="ECO:0000256" key="4">
    <source>
        <dbReference type="SAM" id="Coils"/>
    </source>
</evidence>
<dbReference type="GO" id="GO:0005634">
    <property type="term" value="C:nucleus"/>
    <property type="evidence" value="ECO:0007669"/>
    <property type="project" value="TreeGrafter"/>
</dbReference>